<evidence type="ECO:0000256" key="7">
    <source>
        <dbReference type="ARBA" id="ARBA00023029"/>
    </source>
</evidence>
<evidence type="ECO:0000256" key="6">
    <source>
        <dbReference type="ARBA" id="ARBA00022840"/>
    </source>
</evidence>
<name>A0A3B1CB60_9ZZZZ</name>
<proteinExistence type="inferred from homology"/>
<dbReference type="SUPFAM" id="SSF101904">
    <property type="entry name" value="GyrA/ParC C-terminal domain-like"/>
    <property type="match status" value="1"/>
</dbReference>
<evidence type="ECO:0000256" key="3">
    <source>
        <dbReference type="ARBA" id="ARBA00012895"/>
    </source>
</evidence>
<dbReference type="PROSITE" id="PS52040">
    <property type="entry name" value="TOPO_IIA"/>
    <property type="match status" value="1"/>
</dbReference>
<evidence type="ECO:0000256" key="8">
    <source>
        <dbReference type="ARBA" id="ARBA00023125"/>
    </source>
</evidence>
<dbReference type="InterPro" id="IPR005743">
    <property type="entry name" value="GyrA"/>
</dbReference>
<dbReference type="NCBIfam" id="NF004043">
    <property type="entry name" value="PRK05560.1"/>
    <property type="match status" value="1"/>
</dbReference>
<dbReference type="InterPro" id="IPR050220">
    <property type="entry name" value="Type_II_DNA_Topoisomerases"/>
</dbReference>
<reference evidence="11" key="1">
    <citation type="submission" date="2018-06" db="EMBL/GenBank/DDBJ databases">
        <authorList>
            <person name="Zhirakovskaya E."/>
        </authorList>
    </citation>
    <scope>NUCLEOTIDE SEQUENCE</scope>
</reference>
<dbReference type="AlphaFoldDB" id="A0A3B1CB60"/>
<keyword evidence="8" id="KW-0238">DNA-binding</keyword>
<dbReference type="GO" id="GO:0003918">
    <property type="term" value="F:DNA topoisomerase type II (double strand cut, ATP-hydrolyzing) activity"/>
    <property type="evidence" value="ECO:0007669"/>
    <property type="project" value="UniProtKB-EC"/>
</dbReference>
<comment type="catalytic activity">
    <reaction evidence="1">
        <text>ATP-dependent breakage, passage and rejoining of double-stranded DNA.</text>
        <dbReference type="EC" id="5.6.2.2"/>
    </reaction>
</comment>
<keyword evidence="7" id="KW-0799">Topoisomerase</keyword>
<protein>
    <recommendedName>
        <fullName evidence="3">DNA topoisomerase (ATP-hydrolyzing)</fullName>
        <ecNumber evidence="3">5.6.2.2</ecNumber>
    </recommendedName>
</protein>
<evidence type="ECO:0000256" key="2">
    <source>
        <dbReference type="ARBA" id="ARBA00008263"/>
    </source>
</evidence>
<evidence type="ECO:0000256" key="4">
    <source>
        <dbReference type="ARBA" id="ARBA00022490"/>
    </source>
</evidence>
<keyword evidence="6" id="KW-0067">ATP-binding</keyword>
<gene>
    <name evidence="11" type="ORF">MNBD_IGNAVI01-2702</name>
</gene>
<dbReference type="GO" id="GO:0005694">
    <property type="term" value="C:chromosome"/>
    <property type="evidence" value="ECO:0007669"/>
    <property type="project" value="InterPro"/>
</dbReference>
<dbReference type="FunFam" id="1.10.268.10:FF:000001">
    <property type="entry name" value="DNA gyrase subunit A"/>
    <property type="match status" value="1"/>
</dbReference>
<dbReference type="InterPro" id="IPR006691">
    <property type="entry name" value="GyrA/parC_rep"/>
</dbReference>
<dbReference type="FunFam" id="3.30.1360.40:FF:000002">
    <property type="entry name" value="DNA gyrase subunit A"/>
    <property type="match status" value="1"/>
</dbReference>
<keyword evidence="4" id="KW-0963">Cytoplasm</keyword>
<dbReference type="InterPro" id="IPR035516">
    <property type="entry name" value="Gyrase/topoIV_suA_C"/>
</dbReference>
<dbReference type="Gene3D" id="3.90.199.10">
    <property type="entry name" value="Topoisomerase II, domain 5"/>
    <property type="match status" value="1"/>
</dbReference>
<evidence type="ECO:0000259" key="10">
    <source>
        <dbReference type="PROSITE" id="PS52040"/>
    </source>
</evidence>
<dbReference type="Gene3D" id="2.120.10.90">
    <property type="entry name" value="DNA gyrase/topoisomerase IV, subunit A, C-terminal"/>
    <property type="match status" value="1"/>
</dbReference>
<dbReference type="GO" id="GO:0006265">
    <property type="term" value="P:DNA topological change"/>
    <property type="evidence" value="ECO:0007669"/>
    <property type="project" value="InterPro"/>
</dbReference>
<dbReference type="GO" id="GO:0009330">
    <property type="term" value="C:DNA topoisomerase type II (double strand cut, ATP-hydrolyzing) complex"/>
    <property type="evidence" value="ECO:0007669"/>
    <property type="project" value="TreeGrafter"/>
</dbReference>
<sequence>MSTFFEKVLPISLEDEMRSSYIDYAMSVIVARALPDVRDGLKPVHRRVLFGMHELGLANNKPYKKSARIVGEVLGKYHPHGDTAVYDSMVRMVQNFSLRYPLVDGQGNFGSVDGDSAAAMRYTEARMAKITDLMLKDLDKNTVNFVSNFDESLQEPSVMPSYLPNLLINGASGIAVGMATNIPPHNLNEVIDGLVAMIDKPSLTSVDLMKFIKAPDFPTGGIIYGYEGVRDAFTTGRGRVVIRARANVETHKNDRESIVITELPYQVNKANLIEKIADLVRSGKIADISNLRDESDRDGMRVVIELKRDAQPAVILNQLFKHTQMQVTFGVITLALVNGIPKVLTLQEVMKHFLDHRMDVLIKRTQYELDAAERRAHILEGYIIALDNIDAVIDTIKKSRDTESAKTNLMKKFKLSEIQAKAILDMRLQRLTGLEREKIENEYKETIKLIERLQGILDSEIKRNKIIKDELIEIRNKFGDERRTEIIYDYKEFSLEDIIAEEEVVVTISHKGFIKRFPVSGYRRQARGGRGVTGAGTKDEDFIEHMFIASTHQYIMFFTEQGRCYWLKVHEIPESGRASRGRSILNLLEKDRNDKITAFVAVREYTDDKFLVMVTKNGTIKKTVLSAYSHVRRGGINAINLVKGDELIAVKMTDGNNDIIIGTKNGMAIRFEEKKVREMGRTSTGVRGIRLNPTDEVIGFIVVKSVSSLLVVTDKGYGKRSSISDYRVTNRGGKGVITIKTGEKTGKLIAMMEVNDIDELVIITNKGMVIRQGVKAIRVMGRNTQGVKVINLKEGDSIADIAKVVVEDNDINGKGQDPEL</sequence>
<evidence type="ECO:0000256" key="1">
    <source>
        <dbReference type="ARBA" id="ARBA00000185"/>
    </source>
</evidence>
<dbReference type="Gene3D" id="1.10.268.10">
    <property type="entry name" value="Topoisomerase, domain 3"/>
    <property type="match status" value="1"/>
</dbReference>
<dbReference type="PANTHER" id="PTHR43493:SF5">
    <property type="entry name" value="DNA GYRASE SUBUNIT A, CHLOROPLASTIC_MITOCHONDRIAL"/>
    <property type="match status" value="1"/>
</dbReference>
<dbReference type="Pfam" id="PF00521">
    <property type="entry name" value="DNA_topoisoIV"/>
    <property type="match status" value="1"/>
</dbReference>
<dbReference type="EC" id="5.6.2.2" evidence="3"/>
<accession>A0A3B1CB60</accession>
<dbReference type="NCBIfam" id="TIGR01063">
    <property type="entry name" value="gyrA"/>
    <property type="match status" value="1"/>
</dbReference>
<dbReference type="GO" id="GO:0005737">
    <property type="term" value="C:cytoplasm"/>
    <property type="evidence" value="ECO:0007669"/>
    <property type="project" value="TreeGrafter"/>
</dbReference>
<keyword evidence="9 11" id="KW-0413">Isomerase</keyword>
<comment type="similarity">
    <text evidence="2">Belongs to the type II topoisomerase GyrA/ParC subunit family.</text>
</comment>
<dbReference type="HAMAP" id="MF_01897">
    <property type="entry name" value="GyrA"/>
    <property type="match status" value="1"/>
</dbReference>
<dbReference type="NCBIfam" id="NF004044">
    <property type="entry name" value="PRK05561.1"/>
    <property type="match status" value="1"/>
</dbReference>
<dbReference type="InterPro" id="IPR013758">
    <property type="entry name" value="Topo_IIA_A/C_ab"/>
</dbReference>
<dbReference type="InterPro" id="IPR013760">
    <property type="entry name" value="Topo_IIA-like_dom_sf"/>
</dbReference>
<dbReference type="Pfam" id="PF03989">
    <property type="entry name" value="DNA_gyraseA_C"/>
    <property type="match status" value="6"/>
</dbReference>
<dbReference type="SMART" id="SM00434">
    <property type="entry name" value="TOP4c"/>
    <property type="match status" value="1"/>
</dbReference>
<keyword evidence="5" id="KW-0547">Nucleotide-binding</keyword>
<organism evidence="11">
    <name type="scientific">hydrothermal vent metagenome</name>
    <dbReference type="NCBI Taxonomy" id="652676"/>
    <lineage>
        <taxon>unclassified sequences</taxon>
        <taxon>metagenomes</taxon>
        <taxon>ecological metagenomes</taxon>
    </lineage>
</organism>
<evidence type="ECO:0000313" key="11">
    <source>
        <dbReference type="EMBL" id="VAX27716.1"/>
    </source>
</evidence>
<dbReference type="EMBL" id="UOGD01000393">
    <property type="protein sequence ID" value="VAX27716.1"/>
    <property type="molecule type" value="Genomic_DNA"/>
</dbReference>
<dbReference type="PANTHER" id="PTHR43493">
    <property type="entry name" value="DNA GYRASE/TOPOISOMERASE SUBUNIT A"/>
    <property type="match status" value="1"/>
</dbReference>
<evidence type="ECO:0000256" key="5">
    <source>
        <dbReference type="ARBA" id="ARBA00022741"/>
    </source>
</evidence>
<dbReference type="FunFam" id="3.90.199.10:FF:000001">
    <property type="entry name" value="DNA gyrase subunit A"/>
    <property type="match status" value="1"/>
</dbReference>
<feature type="domain" description="Topo IIA-type catalytic" evidence="10">
    <location>
        <begin position="34"/>
        <end position="498"/>
    </location>
</feature>
<dbReference type="CDD" id="cd00187">
    <property type="entry name" value="TOP4c"/>
    <property type="match status" value="1"/>
</dbReference>
<dbReference type="Gene3D" id="3.30.1360.40">
    <property type="match status" value="1"/>
</dbReference>
<evidence type="ECO:0000256" key="9">
    <source>
        <dbReference type="ARBA" id="ARBA00023235"/>
    </source>
</evidence>
<dbReference type="FunFam" id="2.120.10.90:FF:000004">
    <property type="entry name" value="DNA gyrase subunit A"/>
    <property type="match status" value="1"/>
</dbReference>
<dbReference type="InterPro" id="IPR013757">
    <property type="entry name" value="Topo_IIA_A_a_sf"/>
</dbReference>
<dbReference type="InterPro" id="IPR002205">
    <property type="entry name" value="Topo_IIA_dom_A"/>
</dbReference>
<dbReference type="GO" id="GO:0003677">
    <property type="term" value="F:DNA binding"/>
    <property type="evidence" value="ECO:0007669"/>
    <property type="project" value="UniProtKB-KW"/>
</dbReference>
<dbReference type="SUPFAM" id="SSF56719">
    <property type="entry name" value="Type II DNA topoisomerase"/>
    <property type="match status" value="1"/>
</dbReference>
<dbReference type="GO" id="GO:0005524">
    <property type="term" value="F:ATP binding"/>
    <property type="evidence" value="ECO:0007669"/>
    <property type="project" value="UniProtKB-KW"/>
</dbReference>